<evidence type="ECO:0000313" key="2">
    <source>
        <dbReference type="EMBL" id="KAF2882421.1"/>
    </source>
</evidence>
<gene>
    <name evidence="2" type="ORF">ILUMI_23740</name>
</gene>
<name>A0A8K0G1B4_IGNLU</name>
<proteinExistence type="predicted"/>
<evidence type="ECO:0000313" key="3">
    <source>
        <dbReference type="Proteomes" id="UP000801492"/>
    </source>
</evidence>
<keyword evidence="3" id="KW-1185">Reference proteome</keyword>
<feature type="region of interest" description="Disordered" evidence="1">
    <location>
        <begin position="168"/>
        <end position="197"/>
    </location>
</feature>
<organism evidence="2 3">
    <name type="scientific">Ignelater luminosus</name>
    <name type="common">Cucubano</name>
    <name type="synonym">Pyrophorus luminosus</name>
    <dbReference type="NCBI Taxonomy" id="2038154"/>
    <lineage>
        <taxon>Eukaryota</taxon>
        <taxon>Metazoa</taxon>
        <taxon>Ecdysozoa</taxon>
        <taxon>Arthropoda</taxon>
        <taxon>Hexapoda</taxon>
        <taxon>Insecta</taxon>
        <taxon>Pterygota</taxon>
        <taxon>Neoptera</taxon>
        <taxon>Endopterygota</taxon>
        <taxon>Coleoptera</taxon>
        <taxon>Polyphaga</taxon>
        <taxon>Elateriformia</taxon>
        <taxon>Elateroidea</taxon>
        <taxon>Elateridae</taxon>
        <taxon>Agrypninae</taxon>
        <taxon>Pyrophorini</taxon>
        <taxon>Ignelater</taxon>
    </lineage>
</organism>
<accession>A0A8K0G1B4</accession>
<sequence length="257" mass="29173">MDLRGLVKDYLDRKGISYPDFTDNYPGDEWCLEFLNRNKGHLSTRLANNIKRSRADVGPKIINEYFDNLAETLANVPPENIFNYDETNLVDDAGKKKVIAHRGTKHVDVIKNSTKAAVSVMFCGSVIGNILPPYTVYRAENLWSTWAAGGPKGASPQRSVLSYLKNMRHDKQERKPRKKRSKLSIEPGKSVEVPESEESEENFERIFTLSSLKIGDWIAAEYEKKWYLAVVEAEESLVCVLIKFLTPAGSALKFQWL</sequence>
<dbReference type="Proteomes" id="UP000801492">
    <property type="component" value="Unassembled WGS sequence"/>
</dbReference>
<reference evidence="2" key="1">
    <citation type="submission" date="2019-08" db="EMBL/GenBank/DDBJ databases">
        <title>The genome of the North American firefly Photinus pyralis.</title>
        <authorList>
            <consortium name="Photinus pyralis genome working group"/>
            <person name="Fallon T.R."/>
            <person name="Sander Lower S.E."/>
            <person name="Weng J.-K."/>
        </authorList>
    </citation>
    <scope>NUCLEOTIDE SEQUENCE</scope>
    <source>
        <strain evidence="2">TRF0915ILg1</strain>
        <tissue evidence="2">Whole body</tissue>
    </source>
</reference>
<evidence type="ECO:0000256" key="1">
    <source>
        <dbReference type="SAM" id="MobiDB-lite"/>
    </source>
</evidence>
<comment type="caution">
    <text evidence="2">The sequence shown here is derived from an EMBL/GenBank/DDBJ whole genome shotgun (WGS) entry which is preliminary data.</text>
</comment>
<dbReference type="EMBL" id="VTPC01090618">
    <property type="protein sequence ID" value="KAF2882421.1"/>
    <property type="molecule type" value="Genomic_DNA"/>
</dbReference>
<protein>
    <submittedName>
        <fullName evidence="2">Uncharacterized protein</fullName>
    </submittedName>
</protein>
<dbReference type="AlphaFoldDB" id="A0A8K0G1B4"/>
<dbReference type="OrthoDB" id="6759228at2759"/>